<dbReference type="AlphaFoldDB" id="A0A941J748"/>
<gene>
    <name evidence="1" type="ORF">KEH51_17030</name>
</gene>
<name>A0A941J748_9BACI</name>
<evidence type="ECO:0000313" key="1">
    <source>
        <dbReference type="EMBL" id="MBR8645270.1"/>
    </source>
</evidence>
<sequence>MIIATANLSFNNILMSIAAMAPGKCIPNSSFQGLGLPNADRFHGSH</sequence>
<proteinExistence type="predicted"/>
<organism evidence="1 2">
    <name type="scientific">Peribacillus frigoritolerans</name>
    <dbReference type="NCBI Taxonomy" id="450367"/>
    <lineage>
        <taxon>Bacteria</taxon>
        <taxon>Bacillati</taxon>
        <taxon>Bacillota</taxon>
        <taxon>Bacilli</taxon>
        <taxon>Bacillales</taxon>
        <taxon>Bacillaceae</taxon>
        <taxon>Peribacillus</taxon>
    </lineage>
</organism>
<comment type="caution">
    <text evidence="1">The sequence shown here is derived from an EMBL/GenBank/DDBJ whole genome shotgun (WGS) entry which is preliminary data.</text>
</comment>
<evidence type="ECO:0000313" key="2">
    <source>
        <dbReference type="Proteomes" id="UP000680045"/>
    </source>
</evidence>
<reference evidence="1" key="1">
    <citation type="submission" date="2021-04" db="EMBL/GenBank/DDBJ databases">
        <title>Whole genome sequencing of Enterococci isolates from hospitalized patients.</title>
        <authorList>
            <person name="Ogoti B.M."/>
            <person name="Onyambu F.G."/>
        </authorList>
    </citation>
    <scope>NUCLEOTIDE SEQUENCE</scope>
    <source>
        <strain evidence="1">242</strain>
    </source>
</reference>
<protein>
    <submittedName>
        <fullName evidence="1">Uncharacterized protein</fullName>
    </submittedName>
</protein>
<dbReference type="Proteomes" id="UP000680045">
    <property type="component" value="Unassembled WGS sequence"/>
</dbReference>
<accession>A0A941J748</accession>
<dbReference type="EMBL" id="JAGTPW010000030">
    <property type="protein sequence ID" value="MBR8645270.1"/>
    <property type="molecule type" value="Genomic_DNA"/>
</dbReference>